<dbReference type="PROSITE" id="PS50994">
    <property type="entry name" value="INTEGRASE"/>
    <property type="match status" value="1"/>
</dbReference>
<dbReference type="EMBL" id="VFPO01000001">
    <property type="protein sequence ID" value="TQM68865.1"/>
    <property type="molecule type" value="Genomic_DNA"/>
</dbReference>
<sequence length="302" mass="34245">MTRYRFVDSQKADGFPVAAACQAAGVSPSAYYEWCRRRYAGPAEPADAELVELIRQIHAESSGTYGSPRVTAELRRRGRIVNHKRVERLMREHDIVGQPPKRRCRTTIPDQQPTPIPDRLDGDFQPQAPDMAWAGDITYIPTREGWLYLATVLDLGSRRCIGYAMADHLRTELVADALTAAVATRGGAQAVHQVIFHTDRGCQYTSAAFAQLCESLGLLQSMGRTGVCWDNAAAESWFATLKKELVHRRVFSTRAEARREIFRWIETWYNRRRLHSALGYLTPIEWEHQHHTDRLLPSTQAA</sequence>
<feature type="domain" description="Integrase catalytic" evidence="2">
    <location>
        <begin position="125"/>
        <end position="291"/>
    </location>
</feature>
<dbReference type="InterPro" id="IPR048020">
    <property type="entry name" value="Transpos_IS3"/>
</dbReference>
<reference evidence="4 5" key="1">
    <citation type="submission" date="2019-06" db="EMBL/GenBank/DDBJ databases">
        <title>Sequencing the genomes of 1000 actinobacteria strains.</title>
        <authorList>
            <person name="Klenk H.-P."/>
        </authorList>
    </citation>
    <scope>NUCLEOTIDE SEQUENCE [LARGE SCALE GENOMIC DNA]</scope>
    <source>
        <strain evidence="4 5">DSM 45043</strain>
    </source>
</reference>
<organism evidence="4 5">
    <name type="scientific">Actinomadura hallensis</name>
    <dbReference type="NCBI Taxonomy" id="337895"/>
    <lineage>
        <taxon>Bacteria</taxon>
        <taxon>Bacillati</taxon>
        <taxon>Actinomycetota</taxon>
        <taxon>Actinomycetes</taxon>
        <taxon>Streptosporangiales</taxon>
        <taxon>Thermomonosporaceae</taxon>
        <taxon>Actinomadura</taxon>
    </lineage>
</organism>
<dbReference type="Gene3D" id="3.30.420.10">
    <property type="entry name" value="Ribonuclease H-like superfamily/Ribonuclease H"/>
    <property type="match status" value="1"/>
</dbReference>
<evidence type="ECO:0000313" key="4">
    <source>
        <dbReference type="EMBL" id="TQM68865.1"/>
    </source>
</evidence>
<dbReference type="PANTHER" id="PTHR46889:SF4">
    <property type="entry name" value="TRANSPOSASE INSO FOR INSERTION SEQUENCE ELEMENT IS911B-RELATED"/>
    <property type="match status" value="1"/>
</dbReference>
<proteinExistence type="predicted"/>
<evidence type="ECO:0000256" key="1">
    <source>
        <dbReference type="ARBA" id="ARBA00002286"/>
    </source>
</evidence>
<evidence type="ECO:0000313" key="5">
    <source>
        <dbReference type="Proteomes" id="UP000316706"/>
    </source>
</evidence>
<accession>A0A543IE53</accession>
<dbReference type="NCBIfam" id="NF033516">
    <property type="entry name" value="transpos_IS3"/>
    <property type="match status" value="1"/>
</dbReference>
<gene>
    <name evidence="3" type="ORF">FHX41_1485</name>
    <name evidence="4" type="ORF">FHX41_2539</name>
</gene>
<dbReference type="GO" id="GO:0015074">
    <property type="term" value="P:DNA integration"/>
    <property type="evidence" value="ECO:0007669"/>
    <property type="project" value="InterPro"/>
</dbReference>
<dbReference type="Pfam" id="PF00665">
    <property type="entry name" value="rve"/>
    <property type="match status" value="1"/>
</dbReference>
<evidence type="ECO:0000313" key="3">
    <source>
        <dbReference type="EMBL" id="TQM67863.1"/>
    </source>
</evidence>
<name>A0A543IE53_9ACTN</name>
<dbReference type="InterPro" id="IPR001584">
    <property type="entry name" value="Integrase_cat-core"/>
</dbReference>
<evidence type="ECO:0000259" key="2">
    <source>
        <dbReference type="PROSITE" id="PS50994"/>
    </source>
</evidence>
<dbReference type="SUPFAM" id="SSF53098">
    <property type="entry name" value="Ribonuclease H-like"/>
    <property type="match status" value="1"/>
</dbReference>
<dbReference type="EMBL" id="VFPO01000001">
    <property type="protein sequence ID" value="TQM67863.1"/>
    <property type="molecule type" value="Genomic_DNA"/>
</dbReference>
<dbReference type="InterPro" id="IPR012337">
    <property type="entry name" value="RNaseH-like_sf"/>
</dbReference>
<dbReference type="PANTHER" id="PTHR46889">
    <property type="entry name" value="TRANSPOSASE INSF FOR INSERTION SEQUENCE IS3B-RELATED"/>
    <property type="match status" value="1"/>
</dbReference>
<dbReference type="InterPro" id="IPR050900">
    <property type="entry name" value="Transposase_IS3/IS150/IS904"/>
</dbReference>
<dbReference type="GO" id="GO:0003676">
    <property type="term" value="F:nucleic acid binding"/>
    <property type="evidence" value="ECO:0007669"/>
    <property type="project" value="InterPro"/>
</dbReference>
<comment type="caution">
    <text evidence="4">The sequence shown here is derived from an EMBL/GenBank/DDBJ whole genome shotgun (WGS) entry which is preliminary data.</text>
</comment>
<dbReference type="Pfam" id="PF13276">
    <property type="entry name" value="HTH_21"/>
    <property type="match status" value="1"/>
</dbReference>
<dbReference type="InterPro" id="IPR025948">
    <property type="entry name" value="HTH-like_dom"/>
</dbReference>
<dbReference type="Pfam" id="PF13333">
    <property type="entry name" value="rve_2"/>
    <property type="match status" value="1"/>
</dbReference>
<keyword evidence="5" id="KW-1185">Reference proteome</keyword>
<comment type="function">
    <text evidence="1">Involved in the transposition of the insertion sequence.</text>
</comment>
<protein>
    <submittedName>
        <fullName evidence="4">Transposase InsO family protein</fullName>
    </submittedName>
</protein>
<dbReference type="InterPro" id="IPR036397">
    <property type="entry name" value="RNaseH_sf"/>
</dbReference>
<dbReference type="Proteomes" id="UP000316706">
    <property type="component" value="Unassembled WGS sequence"/>
</dbReference>
<dbReference type="AlphaFoldDB" id="A0A543IE53"/>